<evidence type="ECO:0000313" key="2">
    <source>
        <dbReference type="Proteomes" id="UP000184268"/>
    </source>
</evidence>
<accession>A0A1M5T942</accession>
<sequence length="198" mass="21743">MKHIAKATEVPGASQFVSKAVLEDFCVLMIRGPMLVRGVWLGEDVDLFDALMTAMVDYCGSGGRVQGSSIRALVVTDTPIALSKLQTQIVVDESLSSVGLGMTIGRSDADLYVFATTRPLTEMTPAMKHAYKSVLTMGRRVLLCQRCYDADYCMEVDYRDFARHEGGGALFKPISRIYHASPVPVSKGGQKKYWLSVH</sequence>
<evidence type="ECO:0000313" key="1">
    <source>
        <dbReference type="EMBL" id="SHH47295.1"/>
    </source>
</evidence>
<dbReference type="RefSeq" id="WP_067663487.1">
    <property type="nucleotide sequence ID" value="NZ_FQXG01000003.1"/>
</dbReference>
<dbReference type="AlphaFoldDB" id="A0A1M5T942"/>
<proteinExistence type="predicted"/>
<gene>
    <name evidence="1" type="ORF">SAMN02745129_2048</name>
</gene>
<dbReference type="EMBL" id="FQXG01000003">
    <property type="protein sequence ID" value="SHH47295.1"/>
    <property type="molecule type" value="Genomic_DNA"/>
</dbReference>
<reference evidence="2" key="1">
    <citation type="submission" date="2016-11" db="EMBL/GenBank/DDBJ databases">
        <authorList>
            <person name="Varghese N."/>
            <person name="Submissions S."/>
        </authorList>
    </citation>
    <scope>NUCLEOTIDE SEQUENCE [LARGE SCALE GENOMIC DNA]</scope>
    <source>
        <strain evidence="2">DSM 16917</strain>
    </source>
</reference>
<dbReference type="Proteomes" id="UP000184268">
    <property type="component" value="Unassembled WGS sequence"/>
</dbReference>
<protein>
    <submittedName>
        <fullName evidence="1">Uncharacterized protein</fullName>
    </submittedName>
</protein>
<keyword evidence="2" id="KW-1185">Reference proteome</keyword>
<organism evidence="1 2">
    <name type="scientific">Ferrimonas marina</name>
    <dbReference type="NCBI Taxonomy" id="299255"/>
    <lineage>
        <taxon>Bacteria</taxon>
        <taxon>Pseudomonadati</taxon>
        <taxon>Pseudomonadota</taxon>
        <taxon>Gammaproteobacteria</taxon>
        <taxon>Alteromonadales</taxon>
        <taxon>Ferrimonadaceae</taxon>
        <taxon>Ferrimonas</taxon>
    </lineage>
</organism>
<name>A0A1M5T942_9GAMM</name>
<dbReference type="STRING" id="299255.SAMN02745129_2048"/>